<accession>A0A3L7K529</accession>
<sequence length="80" mass="9025">MFPPWEYVSRNRKKKEAKVLLKVTNNGPVSTAAHENPLSSSAPEISFQKLAYPSKKILLIFAIGCWLQLTCDDEFLSVQT</sequence>
<reference evidence="1 2" key="1">
    <citation type="submission" date="2018-10" db="EMBL/GenBank/DDBJ databases">
        <title>Falsibacillus sp. genome draft.</title>
        <authorList>
            <person name="Shi S."/>
        </authorList>
    </citation>
    <scope>NUCLEOTIDE SEQUENCE [LARGE SCALE GENOMIC DNA]</scope>
    <source>
        <strain evidence="1 2">GY 10110</strain>
    </source>
</reference>
<protein>
    <submittedName>
        <fullName evidence="1">Uncharacterized protein</fullName>
    </submittedName>
</protein>
<comment type="caution">
    <text evidence="1">The sequence shown here is derived from an EMBL/GenBank/DDBJ whole genome shotgun (WGS) entry which is preliminary data.</text>
</comment>
<dbReference type="EMBL" id="RCVZ01000005">
    <property type="protein sequence ID" value="RLQ95812.1"/>
    <property type="molecule type" value="Genomic_DNA"/>
</dbReference>
<evidence type="ECO:0000313" key="1">
    <source>
        <dbReference type="EMBL" id="RLQ95812.1"/>
    </source>
</evidence>
<keyword evidence="2" id="KW-1185">Reference proteome</keyword>
<organism evidence="1 2">
    <name type="scientific">Falsibacillus albus</name>
    <dbReference type="NCBI Taxonomy" id="2478915"/>
    <lineage>
        <taxon>Bacteria</taxon>
        <taxon>Bacillati</taxon>
        <taxon>Bacillota</taxon>
        <taxon>Bacilli</taxon>
        <taxon>Bacillales</taxon>
        <taxon>Bacillaceae</taxon>
        <taxon>Falsibacillus</taxon>
    </lineage>
</organism>
<dbReference type="AlphaFoldDB" id="A0A3L7K529"/>
<proteinExistence type="predicted"/>
<gene>
    <name evidence="1" type="ORF">D9X91_09325</name>
</gene>
<name>A0A3L7K529_9BACI</name>
<dbReference type="Proteomes" id="UP000276770">
    <property type="component" value="Unassembled WGS sequence"/>
</dbReference>
<evidence type="ECO:0000313" key="2">
    <source>
        <dbReference type="Proteomes" id="UP000276770"/>
    </source>
</evidence>